<keyword evidence="5" id="KW-0808">Transferase</keyword>
<evidence type="ECO:0000256" key="3">
    <source>
        <dbReference type="ARBA" id="ARBA00022490"/>
    </source>
</evidence>
<evidence type="ECO:0000256" key="8">
    <source>
        <dbReference type="ARBA" id="ARBA00022840"/>
    </source>
</evidence>
<dbReference type="InterPro" id="IPR051180">
    <property type="entry name" value="IKK"/>
</dbReference>
<sequence length="180" mass="20076">MATTPWNRVGNYRYRTEDKLGQGQFGTVYKARSVDDGGYVAIKFLSAEPEFRSQDEIDALHTLSREKAAYVVRLLEWRSMAGGSVALVFELADGSVHDLLQRMEFVKGFPAPLVIQLYYQLSTALNFIASKDLVHRDLKPGNVLYWNLPANGFLFKLGDFGGARSASIEMRSLIGTVGYA</sequence>
<dbReference type="GO" id="GO:0005524">
    <property type="term" value="F:ATP binding"/>
    <property type="evidence" value="ECO:0007669"/>
    <property type="project" value="UniProtKB-UniRule"/>
</dbReference>
<comment type="subcellular location">
    <subcellularLocation>
        <location evidence="1">Cytoplasm</location>
    </subcellularLocation>
</comment>
<dbReference type="PROSITE" id="PS00108">
    <property type="entry name" value="PROTEIN_KINASE_ST"/>
    <property type="match status" value="1"/>
</dbReference>
<dbReference type="GO" id="GO:0033209">
    <property type="term" value="P:tumor necrosis factor-mediated signaling pathway"/>
    <property type="evidence" value="ECO:0007669"/>
    <property type="project" value="TreeGrafter"/>
</dbReference>
<evidence type="ECO:0000256" key="1">
    <source>
        <dbReference type="ARBA" id="ARBA00004496"/>
    </source>
</evidence>
<dbReference type="GO" id="GO:0008385">
    <property type="term" value="C:IkappaB kinase complex"/>
    <property type="evidence" value="ECO:0007669"/>
    <property type="project" value="TreeGrafter"/>
</dbReference>
<dbReference type="PROSITE" id="PS50011">
    <property type="entry name" value="PROTEIN_KINASE_DOM"/>
    <property type="match status" value="1"/>
</dbReference>
<evidence type="ECO:0000256" key="6">
    <source>
        <dbReference type="ARBA" id="ARBA00022741"/>
    </source>
</evidence>
<dbReference type="SUPFAM" id="SSF56112">
    <property type="entry name" value="Protein kinase-like (PK-like)"/>
    <property type="match status" value="1"/>
</dbReference>
<reference evidence="14" key="1">
    <citation type="submission" date="2016-11" db="UniProtKB">
        <authorList>
            <consortium name="WormBaseParasite"/>
        </authorList>
    </citation>
    <scope>IDENTIFICATION</scope>
</reference>
<dbReference type="Pfam" id="PF00069">
    <property type="entry name" value="Pkinase"/>
    <property type="match status" value="1"/>
</dbReference>
<dbReference type="Gene3D" id="1.10.510.10">
    <property type="entry name" value="Transferase(Phosphotransferase) domain 1"/>
    <property type="match status" value="1"/>
</dbReference>
<evidence type="ECO:0000313" key="13">
    <source>
        <dbReference type="Proteomes" id="UP000095287"/>
    </source>
</evidence>
<proteinExistence type="inferred from homology"/>
<evidence type="ECO:0000256" key="4">
    <source>
        <dbReference type="ARBA" id="ARBA00022527"/>
    </source>
</evidence>
<comment type="catalytic activity">
    <reaction evidence="9">
        <text>L-seryl-[I-kappa-B protein] + ATP = O-phospho-L-seryl-[I-kappa-B protein] + ADP + H(+)</text>
        <dbReference type="Rhea" id="RHEA:19073"/>
        <dbReference type="Rhea" id="RHEA-COMP:13698"/>
        <dbReference type="Rhea" id="RHEA-COMP:13699"/>
        <dbReference type="ChEBI" id="CHEBI:15378"/>
        <dbReference type="ChEBI" id="CHEBI:29999"/>
        <dbReference type="ChEBI" id="CHEBI:30616"/>
        <dbReference type="ChEBI" id="CHEBI:83421"/>
        <dbReference type="ChEBI" id="CHEBI:456216"/>
        <dbReference type="EC" id="2.7.11.10"/>
    </reaction>
</comment>
<dbReference type="InterPro" id="IPR011009">
    <property type="entry name" value="Kinase-like_dom_sf"/>
</dbReference>
<keyword evidence="13" id="KW-1185">Reference proteome</keyword>
<feature type="domain" description="Protein kinase" evidence="12">
    <location>
        <begin position="14"/>
        <end position="180"/>
    </location>
</feature>
<dbReference type="AlphaFoldDB" id="A0A1I7XY01"/>
<dbReference type="EC" id="2.7.11.10" evidence="2"/>
<keyword evidence="4 11" id="KW-0723">Serine/threonine-protein kinase</keyword>
<evidence type="ECO:0000256" key="10">
    <source>
        <dbReference type="PROSITE-ProRule" id="PRU10141"/>
    </source>
</evidence>
<keyword evidence="6 10" id="KW-0547">Nucleotide-binding</keyword>
<comment type="similarity">
    <text evidence="11">Belongs to the protein kinase superfamily.</text>
</comment>
<keyword evidence="7" id="KW-0418">Kinase</keyword>
<evidence type="ECO:0000256" key="7">
    <source>
        <dbReference type="ARBA" id="ARBA00022777"/>
    </source>
</evidence>
<dbReference type="PANTHER" id="PTHR22969:SF17">
    <property type="entry name" value="INHIBITOR OF NUCLEAR FACTOR KAPPA-B KINASE SUBUNIT BETA"/>
    <property type="match status" value="1"/>
</dbReference>
<dbReference type="Proteomes" id="UP000095287">
    <property type="component" value="Unplaced"/>
</dbReference>
<evidence type="ECO:0000256" key="11">
    <source>
        <dbReference type="RuleBase" id="RU000304"/>
    </source>
</evidence>
<dbReference type="PANTHER" id="PTHR22969">
    <property type="entry name" value="IKB KINASE"/>
    <property type="match status" value="1"/>
</dbReference>
<accession>A0A1I7XY01</accession>
<evidence type="ECO:0000256" key="9">
    <source>
        <dbReference type="ARBA" id="ARBA00048789"/>
    </source>
</evidence>
<dbReference type="InterPro" id="IPR000719">
    <property type="entry name" value="Prot_kinase_dom"/>
</dbReference>
<dbReference type="PROSITE" id="PS00107">
    <property type="entry name" value="PROTEIN_KINASE_ATP"/>
    <property type="match status" value="1"/>
</dbReference>
<feature type="binding site" evidence="10">
    <location>
        <position position="43"/>
    </location>
    <ligand>
        <name>ATP</name>
        <dbReference type="ChEBI" id="CHEBI:30616"/>
    </ligand>
</feature>
<name>A0A1I7XY01_9BILA</name>
<organism evidence="13 14">
    <name type="scientific">Steinernema glaseri</name>
    <dbReference type="NCBI Taxonomy" id="37863"/>
    <lineage>
        <taxon>Eukaryota</taxon>
        <taxon>Metazoa</taxon>
        <taxon>Ecdysozoa</taxon>
        <taxon>Nematoda</taxon>
        <taxon>Chromadorea</taxon>
        <taxon>Rhabditida</taxon>
        <taxon>Tylenchina</taxon>
        <taxon>Panagrolaimomorpha</taxon>
        <taxon>Strongyloidoidea</taxon>
        <taxon>Steinernematidae</taxon>
        <taxon>Steinernema</taxon>
    </lineage>
</organism>
<dbReference type="SMART" id="SM00220">
    <property type="entry name" value="S_TKc"/>
    <property type="match status" value="1"/>
</dbReference>
<protein>
    <recommendedName>
        <fullName evidence="2">IkappaB kinase</fullName>
        <ecNumber evidence="2">2.7.11.10</ecNumber>
    </recommendedName>
</protein>
<dbReference type="InterPro" id="IPR017441">
    <property type="entry name" value="Protein_kinase_ATP_BS"/>
</dbReference>
<evidence type="ECO:0000256" key="5">
    <source>
        <dbReference type="ARBA" id="ARBA00022679"/>
    </source>
</evidence>
<dbReference type="InterPro" id="IPR008271">
    <property type="entry name" value="Ser/Thr_kinase_AS"/>
</dbReference>
<evidence type="ECO:0000259" key="12">
    <source>
        <dbReference type="PROSITE" id="PS50011"/>
    </source>
</evidence>
<dbReference type="WBParaSite" id="L893_g10627.t1">
    <property type="protein sequence ID" value="L893_g10627.t1"/>
    <property type="gene ID" value="L893_g10627"/>
</dbReference>
<dbReference type="GO" id="GO:0045944">
    <property type="term" value="P:positive regulation of transcription by RNA polymerase II"/>
    <property type="evidence" value="ECO:0007669"/>
    <property type="project" value="TreeGrafter"/>
</dbReference>
<evidence type="ECO:0000256" key="2">
    <source>
        <dbReference type="ARBA" id="ARBA00012442"/>
    </source>
</evidence>
<evidence type="ECO:0000313" key="14">
    <source>
        <dbReference type="WBParaSite" id="L893_g10627.t1"/>
    </source>
</evidence>
<keyword evidence="3" id="KW-0963">Cytoplasm</keyword>
<dbReference type="GO" id="GO:0008384">
    <property type="term" value="F:IkappaB kinase activity"/>
    <property type="evidence" value="ECO:0007669"/>
    <property type="project" value="UniProtKB-EC"/>
</dbReference>
<keyword evidence="8 10" id="KW-0067">ATP-binding</keyword>